<dbReference type="PANTHER" id="PTHR31596:SF1">
    <property type="entry name" value="T-CELL ACTIVATION INHIBITOR, MITOCHONDRIAL"/>
    <property type="match status" value="1"/>
</dbReference>
<feature type="compositionally biased region" description="Basic and acidic residues" evidence="2">
    <location>
        <begin position="312"/>
        <end position="328"/>
    </location>
</feature>
<feature type="coiled-coil region" evidence="1">
    <location>
        <begin position="1095"/>
        <end position="1122"/>
    </location>
</feature>
<feature type="compositionally biased region" description="Low complexity" evidence="2">
    <location>
        <begin position="651"/>
        <end position="683"/>
    </location>
</feature>
<evidence type="ECO:0000313" key="5">
    <source>
        <dbReference type="EMBL" id="PAV57990.1"/>
    </source>
</evidence>
<feature type="region of interest" description="Disordered" evidence="2">
    <location>
        <begin position="294"/>
        <end position="425"/>
    </location>
</feature>
<dbReference type="GO" id="GO:0005739">
    <property type="term" value="C:mitochondrion"/>
    <property type="evidence" value="ECO:0007669"/>
    <property type="project" value="TreeGrafter"/>
</dbReference>
<feature type="compositionally biased region" description="Low complexity" evidence="2">
    <location>
        <begin position="392"/>
        <end position="421"/>
    </location>
</feature>
<feature type="domain" description="DUF4460" evidence="3">
    <location>
        <begin position="777"/>
        <end position="836"/>
    </location>
</feature>
<feature type="compositionally biased region" description="Low complexity" evidence="2">
    <location>
        <begin position="719"/>
        <end position="734"/>
    </location>
</feature>
<accession>A0A2A2J882</accession>
<reference evidence="5 6" key="1">
    <citation type="journal article" date="2017" name="Curr. Biol.">
        <title>Genome architecture and evolution of a unichromosomal asexual nematode.</title>
        <authorList>
            <person name="Fradin H."/>
            <person name="Zegar C."/>
            <person name="Gutwein M."/>
            <person name="Lucas J."/>
            <person name="Kovtun M."/>
            <person name="Corcoran D."/>
            <person name="Baugh L.R."/>
            <person name="Kiontke K."/>
            <person name="Gunsalus K."/>
            <person name="Fitch D.H."/>
            <person name="Piano F."/>
        </authorList>
    </citation>
    <scope>NUCLEOTIDE SEQUENCE [LARGE SCALE GENOMIC DNA]</scope>
    <source>
        <strain evidence="5">PF1309</strain>
    </source>
</reference>
<feature type="region of interest" description="Disordered" evidence="2">
    <location>
        <begin position="609"/>
        <end position="683"/>
    </location>
</feature>
<feature type="compositionally biased region" description="Basic and acidic residues" evidence="2">
    <location>
        <begin position="382"/>
        <end position="391"/>
    </location>
</feature>
<dbReference type="InterPro" id="IPR027986">
    <property type="entry name" value="TCAIM"/>
</dbReference>
<feature type="region of interest" description="Disordered" evidence="2">
    <location>
        <begin position="545"/>
        <end position="564"/>
    </location>
</feature>
<dbReference type="InterPro" id="IPR028031">
    <property type="entry name" value="DUF4460"/>
</dbReference>
<feature type="domain" description="DUF4461" evidence="4">
    <location>
        <begin position="887"/>
        <end position="1188"/>
    </location>
</feature>
<dbReference type="EMBL" id="LIAE01010608">
    <property type="protein sequence ID" value="PAV57990.1"/>
    <property type="molecule type" value="Genomic_DNA"/>
</dbReference>
<organism evidence="5 6">
    <name type="scientific">Diploscapter pachys</name>
    <dbReference type="NCBI Taxonomy" id="2018661"/>
    <lineage>
        <taxon>Eukaryota</taxon>
        <taxon>Metazoa</taxon>
        <taxon>Ecdysozoa</taxon>
        <taxon>Nematoda</taxon>
        <taxon>Chromadorea</taxon>
        <taxon>Rhabditida</taxon>
        <taxon>Rhabditina</taxon>
        <taxon>Rhabditomorpha</taxon>
        <taxon>Rhabditoidea</taxon>
        <taxon>Rhabditidae</taxon>
        <taxon>Diploscapter</taxon>
    </lineage>
</organism>
<feature type="compositionally biased region" description="Polar residues" evidence="2">
    <location>
        <begin position="294"/>
        <end position="309"/>
    </location>
</feature>
<feature type="compositionally biased region" description="Low complexity" evidence="2">
    <location>
        <begin position="358"/>
        <end position="370"/>
    </location>
</feature>
<dbReference type="Pfam" id="PF14687">
    <property type="entry name" value="DUF4460"/>
    <property type="match status" value="1"/>
</dbReference>
<evidence type="ECO:0000313" key="6">
    <source>
        <dbReference type="Proteomes" id="UP000218231"/>
    </source>
</evidence>
<feature type="compositionally biased region" description="Basic and acidic residues" evidence="2">
    <location>
        <begin position="335"/>
        <end position="354"/>
    </location>
</feature>
<feature type="compositionally biased region" description="Polar residues" evidence="2">
    <location>
        <begin position="626"/>
        <end position="650"/>
    </location>
</feature>
<proteinExistence type="predicted"/>
<dbReference type="Pfam" id="PF14688">
    <property type="entry name" value="DUF4461"/>
    <property type="match status" value="1"/>
</dbReference>
<feature type="compositionally biased region" description="Pro residues" evidence="2">
    <location>
        <begin position="223"/>
        <end position="241"/>
    </location>
</feature>
<feature type="region of interest" description="Disordered" evidence="2">
    <location>
        <begin position="714"/>
        <end position="734"/>
    </location>
</feature>
<keyword evidence="6" id="KW-1185">Reference proteome</keyword>
<gene>
    <name evidence="5" type="ORF">WR25_10404</name>
</gene>
<comment type="caution">
    <text evidence="5">The sequence shown here is derived from an EMBL/GenBank/DDBJ whole genome shotgun (WGS) entry which is preliminary data.</text>
</comment>
<dbReference type="AlphaFoldDB" id="A0A2A2J882"/>
<evidence type="ECO:0000256" key="1">
    <source>
        <dbReference type="SAM" id="Coils"/>
    </source>
</evidence>
<evidence type="ECO:0008006" key="7">
    <source>
        <dbReference type="Google" id="ProtNLM"/>
    </source>
</evidence>
<name>A0A2A2J882_9BILA</name>
<keyword evidence="1" id="KW-0175">Coiled coil</keyword>
<evidence type="ECO:0000259" key="4">
    <source>
        <dbReference type="Pfam" id="PF14688"/>
    </source>
</evidence>
<feature type="compositionally biased region" description="Polar residues" evidence="2">
    <location>
        <begin position="249"/>
        <end position="266"/>
    </location>
</feature>
<sequence>MLCDSQEEISHLMQMIQEVDNYDRTARAEMVVEKFEEYKTKIAITRKMLADLKAVKKKSIQKSSTAEVRDANEEKYLMKAAQNVNRGIAESRKKIFKAEENITLLKRRERVKCLLASVPGESSAAPVELHSLPATAETRLSEKKVHDIVAAQNQIRAFIISMSAQPKRILPLKVQQFESTAPPKALNKTLDTSILETSIAQMLVSPRRHVPMSDASTQANVPLPKPRPVPVVSEPPVPTPTAPSQVTSIPSTATVQSSNVRPSPTFSTPSITAAVATSTVTTSAPLFSFKNQPATTTTVASGSPSSIFTTPKIEDKAAQGSDGSKEKTSVFGTPKEPEKAAEVKPEVRSEKADENNGAAPPSVSATTPPAETKSSFSFLTPEKNKPAEPKEASVPVTSASTSSAFAPSQVSPTPAPTTTSSDGFGSLFKTAVTTAAPSTSSSLFGGSTVTSPSTAMTTVSSIFGGTTKPVTTVASSGFSSIFGGDASKTGSAAAASQFSFTNAGTAQPTEGTAPKPSSIFGGSSAFGGSAASNASAAPASSVSFSFKTGSDSAPKPEQKSVFGGSFQTAASSATAEEGMMDDDLQACNANTNGQKQSSGLFGGAFMSGMGSSSPSSNANRNVFGGSVSNASNSPGSNSWLFKSNTQNQPTSPSSGGAFSSFGAAAKSASPPQQSASPFGAMSSASPSSAFGGAPVFGAKPAFGQKPTFGAGSSFGGMGALSQPQQPAAAPSGGSGFAAFASNSSSFTAGASGQSSLFGDRPFRQLMRKLSSLFSISTRHLSLNEVSVALRPFYFAVHPDRFARNPEVRDENEKSLQTGVFRQALESCDASTANLSEKMSSESVYAENGSETTQHTVDLQHDLLRNYLRMKKKGMKSNELLHVIKNHNARSDAINKTRNAEMARATMKDEIDDIKQRAQLKDIVWGMDWAESHMRRCLMNVHRLIDYTDASDRNVVLDCLYKNTLRFGRGSFTCCDGSIQLGADHVLEQWRKACMESVIRRKQLPELKESVNQLKTLTDASTILMPYQKGLAQALSQIQTLLVRLHSKSHLLPQLRKYGKDGMFEVVTSYDELAVGLDGRIYIPCNVDVSSLISFLADNKTKAENLQREFTRLTVEVDHARMQVVQELKLNSLELETGLPLKDVLRSMERLLRLSEEDRSSLVGLSLILSINPFVHVTSSGKLSLPLDWV</sequence>
<evidence type="ECO:0000256" key="2">
    <source>
        <dbReference type="SAM" id="MobiDB-lite"/>
    </source>
</evidence>
<protein>
    <recommendedName>
        <fullName evidence="7">DUF4460 domain-containing protein</fullName>
    </recommendedName>
</protein>
<evidence type="ECO:0000259" key="3">
    <source>
        <dbReference type="Pfam" id="PF14687"/>
    </source>
</evidence>
<feature type="region of interest" description="Disordered" evidence="2">
    <location>
        <begin position="214"/>
        <end position="269"/>
    </location>
</feature>
<dbReference type="STRING" id="2018661.A0A2A2J882"/>
<dbReference type="OrthoDB" id="4238at2759"/>
<dbReference type="InterPro" id="IPR027989">
    <property type="entry name" value="DUF4461"/>
</dbReference>
<dbReference type="Proteomes" id="UP000218231">
    <property type="component" value="Unassembled WGS sequence"/>
</dbReference>
<dbReference type="PANTHER" id="PTHR31596">
    <property type="entry name" value="T-CELL ACTIVATION INHIBITOR, MITOCHONDRIAL"/>
    <property type="match status" value="1"/>
</dbReference>